<gene>
    <name evidence="1" type="ORF">Slati_0446100</name>
</gene>
<organism evidence="1">
    <name type="scientific">Sesamum latifolium</name>
    <dbReference type="NCBI Taxonomy" id="2727402"/>
    <lineage>
        <taxon>Eukaryota</taxon>
        <taxon>Viridiplantae</taxon>
        <taxon>Streptophyta</taxon>
        <taxon>Embryophyta</taxon>
        <taxon>Tracheophyta</taxon>
        <taxon>Spermatophyta</taxon>
        <taxon>Magnoliopsida</taxon>
        <taxon>eudicotyledons</taxon>
        <taxon>Gunneridae</taxon>
        <taxon>Pentapetalae</taxon>
        <taxon>asterids</taxon>
        <taxon>lamiids</taxon>
        <taxon>Lamiales</taxon>
        <taxon>Pedaliaceae</taxon>
        <taxon>Sesamum</taxon>
    </lineage>
</organism>
<sequence>MGIYRVLKQFFSWRGGAKIDDNILLKFALDVFIHCRGDTQGFCGKKGVLTCMGMCSRRGKEKSIGNEGLIIMALEERRKGIKGTPVEMRFPDDI</sequence>
<reference evidence="1" key="2">
    <citation type="journal article" date="2024" name="Plant">
        <title>Genomic evolution and insights into agronomic trait innovations of Sesamum species.</title>
        <authorList>
            <person name="Miao H."/>
            <person name="Wang L."/>
            <person name="Qu L."/>
            <person name="Liu H."/>
            <person name="Sun Y."/>
            <person name="Le M."/>
            <person name="Wang Q."/>
            <person name="Wei S."/>
            <person name="Zheng Y."/>
            <person name="Lin W."/>
            <person name="Duan Y."/>
            <person name="Cao H."/>
            <person name="Xiong S."/>
            <person name="Wang X."/>
            <person name="Wei L."/>
            <person name="Li C."/>
            <person name="Ma Q."/>
            <person name="Ju M."/>
            <person name="Zhao R."/>
            <person name="Li G."/>
            <person name="Mu C."/>
            <person name="Tian Q."/>
            <person name="Mei H."/>
            <person name="Zhang T."/>
            <person name="Gao T."/>
            <person name="Zhang H."/>
        </authorList>
    </citation>
    <scope>NUCLEOTIDE SEQUENCE</scope>
    <source>
        <strain evidence="1">KEN1</strain>
    </source>
</reference>
<dbReference type="AlphaFoldDB" id="A0AAW2XYG1"/>
<accession>A0AAW2XYG1</accession>
<reference evidence="1" key="1">
    <citation type="submission" date="2020-06" db="EMBL/GenBank/DDBJ databases">
        <authorList>
            <person name="Li T."/>
            <person name="Hu X."/>
            <person name="Zhang T."/>
            <person name="Song X."/>
            <person name="Zhang H."/>
            <person name="Dai N."/>
            <person name="Sheng W."/>
            <person name="Hou X."/>
            <person name="Wei L."/>
        </authorList>
    </citation>
    <scope>NUCLEOTIDE SEQUENCE</scope>
    <source>
        <strain evidence="1">KEN1</strain>
        <tissue evidence="1">Leaf</tissue>
    </source>
</reference>
<dbReference type="EMBL" id="JACGWN010000002">
    <property type="protein sequence ID" value="KAL0458189.1"/>
    <property type="molecule type" value="Genomic_DNA"/>
</dbReference>
<protein>
    <submittedName>
        <fullName evidence="1">Uncharacterized protein</fullName>
    </submittedName>
</protein>
<comment type="caution">
    <text evidence="1">The sequence shown here is derived from an EMBL/GenBank/DDBJ whole genome shotgun (WGS) entry which is preliminary data.</text>
</comment>
<proteinExistence type="predicted"/>
<evidence type="ECO:0000313" key="1">
    <source>
        <dbReference type="EMBL" id="KAL0458189.1"/>
    </source>
</evidence>
<name>A0AAW2XYG1_9LAMI</name>